<protein>
    <submittedName>
        <fullName evidence="2">DNA-binding LytR/AlgR family response regulator</fullName>
    </submittedName>
</protein>
<evidence type="ECO:0000313" key="3">
    <source>
        <dbReference type="Proteomes" id="UP001519343"/>
    </source>
</evidence>
<reference evidence="2 3" key="1">
    <citation type="submission" date="2021-03" db="EMBL/GenBank/DDBJ databases">
        <title>Genomic Encyclopedia of Type Strains, Phase IV (KMG-IV): sequencing the most valuable type-strain genomes for metagenomic binning, comparative biology and taxonomic classification.</title>
        <authorList>
            <person name="Goeker M."/>
        </authorList>
    </citation>
    <scope>NUCLEOTIDE SEQUENCE [LARGE SCALE GENOMIC DNA]</scope>
    <source>
        <strain evidence="2 3">DSM 24738</strain>
    </source>
</reference>
<name>A0ABS4GN13_9BACL</name>
<dbReference type="Gene3D" id="2.40.50.40">
    <property type="match status" value="1"/>
</dbReference>
<feature type="domain" description="HTH LytTR-type" evidence="1">
    <location>
        <begin position="117"/>
        <end position="223"/>
    </location>
</feature>
<dbReference type="PANTHER" id="PTHR37299">
    <property type="entry name" value="TRANSCRIPTIONAL REGULATOR-RELATED"/>
    <property type="match status" value="1"/>
</dbReference>
<organism evidence="2 3">
    <name type="scientific">Ammoniphilus resinae</name>
    <dbReference type="NCBI Taxonomy" id="861532"/>
    <lineage>
        <taxon>Bacteria</taxon>
        <taxon>Bacillati</taxon>
        <taxon>Bacillota</taxon>
        <taxon>Bacilli</taxon>
        <taxon>Bacillales</taxon>
        <taxon>Paenibacillaceae</taxon>
        <taxon>Aneurinibacillus group</taxon>
        <taxon>Ammoniphilus</taxon>
    </lineage>
</organism>
<dbReference type="GO" id="GO:0003677">
    <property type="term" value="F:DNA binding"/>
    <property type="evidence" value="ECO:0007669"/>
    <property type="project" value="UniProtKB-KW"/>
</dbReference>
<accession>A0ABS4GN13</accession>
<dbReference type="PROSITE" id="PS50930">
    <property type="entry name" value="HTH_LYTTR"/>
    <property type="match status" value="1"/>
</dbReference>
<dbReference type="Pfam" id="PF04397">
    <property type="entry name" value="LytTR"/>
    <property type="match status" value="1"/>
</dbReference>
<dbReference type="Proteomes" id="UP001519343">
    <property type="component" value="Unassembled WGS sequence"/>
</dbReference>
<dbReference type="InterPro" id="IPR046947">
    <property type="entry name" value="LytR-like"/>
</dbReference>
<keyword evidence="3" id="KW-1185">Reference proteome</keyword>
<gene>
    <name evidence="2" type="ORF">J2Z37_001630</name>
</gene>
<dbReference type="SMART" id="SM00850">
    <property type="entry name" value="LytTR"/>
    <property type="match status" value="1"/>
</dbReference>
<evidence type="ECO:0000259" key="1">
    <source>
        <dbReference type="PROSITE" id="PS50930"/>
    </source>
</evidence>
<dbReference type="EMBL" id="JAGGKT010000003">
    <property type="protein sequence ID" value="MBP1931629.1"/>
    <property type="molecule type" value="Genomic_DNA"/>
</dbReference>
<dbReference type="InterPro" id="IPR007492">
    <property type="entry name" value="LytTR_DNA-bd_dom"/>
</dbReference>
<dbReference type="RefSeq" id="WP_209809720.1">
    <property type="nucleotide sequence ID" value="NZ_JAGGKT010000003.1"/>
</dbReference>
<comment type="caution">
    <text evidence="2">The sequence shown here is derived from an EMBL/GenBank/DDBJ whole genome shotgun (WGS) entry which is preliminary data.</text>
</comment>
<dbReference type="PANTHER" id="PTHR37299:SF4">
    <property type="entry name" value="TRANSCRIPTIONAL REGULATOR"/>
    <property type="match status" value="1"/>
</dbReference>
<keyword evidence="2" id="KW-0238">DNA-binding</keyword>
<proteinExistence type="predicted"/>
<sequence length="223" mass="25641">MENAAFPSLLQELYKSFPIDASIAIADSSQFIYYEPSQSIDLKIKPGDFLKEGTATLKAVQARQKVTQIVDRDLYGIPYYGLSIPIISNEAILYCFTAIFPLPFSVTKPSLQSHSFLIGKVDDRWIPIPHEKIVYIHSKDGKTWLHTKDGQYLNKFNLTELEGVLPNNQFIRCHRAYMVNIGKIEEIQPHFHSTFLLVMKSFEKIQVPVSQKYASHFREYMGF</sequence>
<evidence type="ECO:0000313" key="2">
    <source>
        <dbReference type="EMBL" id="MBP1931629.1"/>
    </source>
</evidence>
<dbReference type="Gene3D" id="2.20.25.10">
    <property type="match status" value="1"/>
</dbReference>